<sequence>MTEPLDTLLKLDLTTPLKKPGASTARTFKSAELVESVLADLEAKGLIRRGADYFDVIAPTTGATTGSVKRTRTEFKFPAPIFLKDYTELLIRLKGELLAVNYDGDVVVLQLHCDDGNDPTIKGFYDNGEIKVGVRDYDETKDPDKVKLVNVGATPALLELEYRIRGNKLTVVCGHGESASRKEFTLTAGRLARPHVPHVGVYNQIDQGADTEPAGDRSALRIYEFYVGEAPDAAQPDLAQQLDVELDKLLQDYRSGAIALSAARIVLNDISTRIKAVEDADARYALNVKTAAVKAQLK</sequence>
<keyword evidence="2" id="KW-0456">Lyase</keyword>
<evidence type="ECO:0000313" key="2">
    <source>
        <dbReference type="EMBL" id="MEY8769436.1"/>
    </source>
</evidence>
<proteinExistence type="predicted"/>
<dbReference type="GO" id="GO:0016829">
    <property type="term" value="F:lyase activity"/>
    <property type="evidence" value="ECO:0007669"/>
    <property type="project" value="UniProtKB-KW"/>
</dbReference>
<evidence type="ECO:0000259" key="1">
    <source>
        <dbReference type="Pfam" id="PF08787"/>
    </source>
</evidence>
<comment type="caution">
    <text evidence="2">The sequence shown here is derived from an EMBL/GenBank/DDBJ whole genome shotgun (WGS) entry which is preliminary data.</text>
</comment>
<dbReference type="Pfam" id="PF08787">
    <property type="entry name" value="Alginate_lyase2"/>
    <property type="match status" value="1"/>
</dbReference>
<organism evidence="2 3">
    <name type="scientific">Erwinia aeris</name>
    <dbReference type="NCBI Taxonomy" id="3239803"/>
    <lineage>
        <taxon>Bacteria</taxon>
        <taxon>Pseudomonadati</taxon>
        <taxon>Pseudomonadota</taxon>
        <taxon>Gammaproteobacteria</taxon>
        <taxon>Enterobacterales</taxon>
        <taxon>Erwiniaceae</taxon>
        <taxon>Erwinia</taxon>
    </lineage>
</organism>
<dbReference type="Gene3D" id="2.60.120.200">
    <property type="match status" value="1"/>
</dbReference>
<evidence type="ECO:0000313" key="3">
    <source>
        <dbReference type="Proteomes" id="UP001565243"/>
    </source>
</evidence>
<keyword evidence="3" id="KW-1185">Reference proteome</keyword>
<gene>
    <name evidence="2" type="ORF">AB6T85_03145</name>
</gene>
<reference evidence="2 3" key="1">
    <citation type="submission" date="2024-07" db="EMBL/GenBank/DDBJ databases">
        <authorList>
            <person name="Hebao G."/>
        </authorList>
    </citation>
    <scope>NUCLEOTIDE SEQUENCE [LARGE SCALE GENOMIC DNA]</scope>
    <source>
        <strain evidence="2 3">ACCC 02193</strain>
    </source>
</reference>
<dbReference type="InterPro" id="IPR013320">
    <property type="entry name" value="ConA-like_dom_sf"/>
</dbReference>
<dbReference type="EMBL" id="JBGFFX010000001">
    <property type="protein sequence ID" value="MEY8769436.1"/>
    <property type="molecule type" value="Genomic_DNA"/>
</dbReference>
<dbReference type="SUPFAM" id="SSF49899">
    <property type="entry name" value="Concanavalin A-like lectins/glucanases"/>
    <property type="match status" value="1"/>
</dbReference>
<name>A0ABV4E3D6_9GAMM</name>
<accession>A0ABV4E3D6</accession>
<dbReference type="RefSeq" id="WP_253454308.1">
    <property type="nucleotide sequence ID" value="NZ_JBGFFX010000001.1"/>
</dbReference>
<dbReference type="Proteomes" id="UP001565243">
    <property type="component" value="Unassembled WGS sequence"/>
</dbReference>
<dbReference type="InterPro" id="IPR014895">
    <property type="entry name" value="Alginate_lyase_2"/>
</dbReference>
<protein>
    <submittedName>
        <fullName evidence="2">Polysaccharide lyase family 7 protein</fullName>
    </submittedName>
</protein>
<feature type="domain" description="Alginate lyase 2" evidence="1">
    <location>
        <begin position="12"/>
        <end position="226"/>
    </location>
</feature>